<keyword evidence="6 15" id="KW-0460">Magnesium</keyword>
<dbReference type="GO" id="GO:0051537">
    <property type="term" value="F:2 iron, 2 sulfur cluster binding"/>
    <property type="evidence" value="ECO:0007669"/>
    <property type="project" value="UniProtKB-UniRule"/>
</dbReference>
<dbReference type="RefSeq" id="WP_091169826.1">
    <property type="nucleotide sequence ID" value="NZ_CBCSFM010000005.1"/>
</dbReference>
<dbReference type="STRING" id="604089.SAMN04487942_1894"/>
<comment type="caution">
    <text evidence="15">Lacks conserved residue(s) required for the propagation of feature annotation.</text>
</comment>
<evidence type="ECO:0000256" key="5">
    <source>
        <dbReference type="ARBA" id="ARBA00022723"/>
    </source>
</evidence>
<reference evidence="19" key="1">
    <citation type="submission" date="2016-10" db="EMBL/GenBank/DDBJ databases">
        <authorList>
            <person name="Varghese N."/>
            <person name="Submissions S."/>
        </authorList>
    </citation>
    <scope>NUCLEOTIDE SEQUENCE [LARGE SCALE GENOMIC DNA]</scope>
    <source>
        <strain evidence="19">CGMCC 1.8704</strain>
    </source>
</reference>
<dbReference type="InterPro" id="IPR050165">
    <property type="entry name" value="DHAD_IlvD/Edd"/>
</dbReference>
<dbReference type="UniPathway" id="UPA00049">
    <property type="reaction ID" value="UER00061"/>
</dbReference>
<keyword evidence="4 15" id="KW-0001">2Fe-2S</keyword>
<evidence type="ECO:0000256" key="15">
    <source>
        <dbReference type="HAMAP-Rule" id="MF_00012"/>
    </source>
</evidence>
<dbReference type="SUPFAM" id="SSF143975">
    <property type="entry name" value="IlvD/EDD N-terminal domain-like"/>
    <property type="match status" value="1"/>
</dbReference>
<evidence type="ECO:0000256" key="7">
    <source>
        <dbReference type="ARBA" id="ARBA00023004"/>
    </source>
</evidence>
<evidence type="ECO:0000256" key="8">
    <source>
        <dbReference type="ARBA" id="ARBA00023014"/>
    </source>
</evidence>
<dbReference type="InterPro" id="IPR037237">
    <property type="entry name" value="IlvD/EDD_N"/>
</dbReference>
<dbReference type="GO" id="GO:0004160">
    <property type="term" value="F:dihydroxy-acid dehydratase activity"/>
    <property type="evidence" value="ECO:0007669"/>
    <property type="project" value="UniProtKB-UniRule"/>
</dbReference>
<evidence type="ECO:0000256" key="9">
    <source>
        <dbReference type="ARBA" id="ARBA00023239"/>
    </source>
</evidence>
<comment type="pathway">
    <text evidence="13 15">Amino-acid biosynthesis; L-isoleucine biosynthesis; L-isoleucine from 2-oxobutanoate: step 3/4.</text>
</comment>
<evidence type="ECO:0000259" key="17">
    <source>
        <dbReference type="Pfam" id="PF24877"/>
    </source>
</evidence>
<feature type="binding site" evidence="15">
    <location>
        <position position="50"/>
    </location>
    <ligand>
        <name>[2Fe-2S] cluster</name>
        <dbReference type="ChEBI" id="CHEBI:190135"/>
    </ligand>
</feature>
<feature type="binding site" evidence="15">
    <location>
        <position position="82"/>
    </location>
    <ligand>
        <name>Mg(2+)</name>
        <dbReference type="ChEBI" id="CHEBI:18420"/>
    </ligand>
</feature>
<dbReference type="InterPro" id="IPR004404">
    <property type="entry name" value="DihydroxyA_deHydtase"/>
</dbReference>
<name>A0A1H8M9T4_9FLAO</name>
<dbReference type="Pfam" id="PF00920">
    <property type="entry name" value="ILVD_EDD_N"/>
    <property type="match status" value="1"/>
</dbReference>
<dbReference type="InterPro" id="IPR020558">
    <property type="entry name" value="DiOHA_6PGluconate_deHydtase_CS"/>
</dbReference>
<dbReference type="FunFam" id="3.50.30.80:FF:000001">
    <property type="entry name" value="Dihydroxy-acid dehydratase"/>
    <property type="match status" value="1"/>
</dbReference>
<comment type="cofactor">
    <cofactor evidence="15">
        <name>[2Fe-2S] cluster</name>
        <dbReference type="ChEBI" id="CHEBI:190135"/>
    </cofactor>
    <text evidence="15">Binds 1 [2Fe-2S] cluster per subunit. This cluster acts as a Lewis acid cofactor.</text>
</comment>
<sequence length="557" mass="59108">MELNKYSKTITQDETQPASQAMLYGIGLTEEDLKKAQIGIVSMGYDGNPCNMHLNDLAKDIKTGVWAVDLVGLIFNTIGVSDGISNGNDGMRFSLVSRDVIADSIETVMGAQWYDGMIAVPGCDKNMPGALMAMGRVNRPSIMVYGGSIHPGKWKGEDLNIVSAFEALGKKFNNTITPEDFKGVIQNACPGAGACGGMYTANTMSSAIEALGMSLPYSSSNPALSPEKKQECADAGKAIRILLEKDIKPRDIMTRKAFENAITIVAVLGGSTNAVMHLIAMAHSVGVDLTLKDFQDISDKTPLLADLKPSGKYLMEDLHNVGGVPGVMKYLLKEGFLHGDCLTVTGKTIAENLASVPDLNDGQQVIHEIQKALKATGNIQILYGNIASEGCVAKISGKEGEFFEGTAVVFENEHDVIKGIRGGEVKPGNVVVIRYCGPKGGPGMPEMLKPTSAIMGAGLGSTVALITDGRFSGGSHGFVVGHVTPEAYEGGGIALIENGDVISIDAVKNTINMKISDEEFAKRKANWKKPESPIKQGVLLKYIRSVTSASEGCVTDK</sequence>
<evidence type="ECO:0000256" key="3">
    <source>
        <dbReference type="ARBA" id="ARBA00022605"/>
    </source>
</evidence>
<dbReference type="PROSITE" id="PS00887">
    <property type="entry name" value="ILVD_EDD_2"/>
    <property type="match status" value="1"/>
</dbReference>
<feature type="active site" description="Proton acceptor" evidence="15">
    <location>
        <position position="472"/>
    </location>
</feature>
<dbReference type="EC" id="4.2.1.9" evidence="14 15"/>
<feature type="binding site" evidence="15">
    <location>
        <position position="124"/>
    </location>
    <ligand>
        <name>Mg(2+)</name>
        <dbReference type="ChEBI" id="CHEBI:18420"/>
    </ligand>
</feature>
<dbReference type="InterPro" id="IPR056740">
    <property type="entry name" value="ILV_EDD_C"/>
</dbReference>
<dbReference type="AlphaFoldDB" id="A0A1H8M9T4"/>
<evidence type="ECO:0000256" key="13">
    <source>
        <dbReference type="ARBA" id="ARBA00029437"/>
    </source>
</evidence>
<dbReference type="SUPFAM" id="SSF52016">
    <property type="entry name" value="LeuD/IlvD-like"/>
    <property type="match status" value="1"/>
</dbReference>
<keyword evidence="7 15" id="KW-0408">Iron</keyword>
<dbReference type="PANTHER" id="PTHR21000:SF5">
    <property type="entry name" value="DIHYDROXY-ACID DEHYDRATASE, MITOCHONDRIAL"/>
    <property type="match status" value="1"/>
</dbReference>
<dbReference type="NCBIfam" id="NF002068">
    <property type="entry name" value="PRK00911.1"/>
    <property type="match status" value="1"/>
</dbReference>
<evidence type="ECO:0000256" key="6">
    <source>
        <dbReference type="ARBA" id="ARBA00022842"/>
    </source>
</evidence>
<feature type="binding site" description="via carbamate group" evidence="15">
    <location>
        <position position="125"/>
    </location>
    <ligand>
        <name>Mg(2+)</name>
        <dbReference type="ChEBI" id="CHEBI:18420"/>
    </ligand>
</feature>
<protein>
    <recommendedName>
        <fullName evidence="14 15">Dihydroxy-acid dehydratase</fullName>
        <shortName evidence="15">DAD</shortName>
        <ecNumber evidence="14 15">4.2.1.9</ecNumber>
    </recommendedName>
</protein>
<dbReference type="OrthoDB" id="9807077at2"/>
<comment type="pathway">
    <text evidence="12 15">Amino-acid biosynthesis; L-valine biosynthesis; L-valine from pyruvate: step 3/4.</text>
</comment>
<evidence type="ECO:0000256" key="10">
    <source>
        <dbReference type="ARBA" id="ARBA00023304"/>
    </source>
</evidence>
<dbReference type="Proteomes" id="UP000198657">
    <property type="component" value="Unassembled WGS sequence"/>
</dbReference>
<dbReference type="InterPro" id="IPR042096">
    <property type="entry name" value="Dihydro-acid_dehy_C"/>
</dbReference>
<feature type="binding site" evidence="15">
    <location>
        <position position="446"/>
    </location>
    <ligand>
        <name>Mg(2+)</name>
        <dbReference type="ChEBI" id="CHEBI:18420"/>
    </ligand>
</feature>
<dbReference type="InterPro" id="IPR000581">
    <property type="entry name" value="ILV_EDD_N"/>
</dbReference>
<feature type="domain" description="Dihydroxy-acid/6-phosphogluconate dehydratase C-terminal" evidence="17">
    <location>
        <begin position="364"/>
        <end position="553"/>
    </location>
</feature>
<evidence type="ECO:0000256" key="4">
    <source>
        <dbReference type="ARBA" id="ARBA00022714"/>
    </source>
</evidence>
<comment type="cofactor">
    <cofactor evidence="1 15">
        <name>Mg(2+)</name>
        <dbReference type="ChEBI" id="CHEBI:18420"/>
    </cofactor>
</comment>
<accession>A0A1H8M9T4</accession>
<keyword evidence="9 15" id="KW-0456">Lyase</keyword>
<gene>
    <name evidence="15" type="primary">ilvD</name>
    <name evidence="18" type="ORF">SAMN04487942_1894</name>
</gene>
<keyword evidence="8 15" id="KW-0411">Iron-sulfur</keyword>
<comment type="similarity">
    <text evidence="2 15">Belongs to the IlvD/Edd family.</text>
</comment>
<dbReference type="PROSITE" id="PS00886">
    <property type="entry name" value="ILVD_EDD_1"/>
    <property type="match status" value="1"/>
</dbReference>
<evidence type="ECO:0000256" key="11">
    <source>
        <dbReference type="ARBA" id="ARBA00029304"/>
    </source>
</evidence>
<dbReference type="Gene3D" id="3.50.30.80">
    <property type="entry name" value="IlvD/EDD C-terminal domain-like"/>
    <property type="match status" value="1"/>
</dbReference>
<keyword evidence="10 15" id="KW-0100">Branched-chain amino acid biosynthesis</keyword>
<organism evidence="18 19">
    <name type="scientific">Flavobacterium sinopsychrotolerans</name>
    <dbReference type="NCBI Taxonomy" id="604089"/>
    <lineage>
        <taxon>Bacteria</taxon>
        <taxon>Pseudomonadati</taxon>
        <taxon>Bacteroidota</taxon>
        <taxon>Flavobacteriia</taxon>
        <taxon>Flavobacteriales</taxon>
        <taxon>Flavobacteriaceae</taxon>
        <taxon>Flavobacterium</taxon>
    </lineage>
</organism>
<keyword evidence="19" id="KW-1185">Reference proteome</keyword>
<comment type="subunit">
    <text evidence="15">Homodimer.</text>
</comment>
<comment type="catalytic activity">
    <reaction evidence="11">
        <text>(2R)-2,3-dihydroxy-3-methylbutanoate = 3-methyl-2-oxobutanoate + H2O</text>
        <dbReference type="Rhea" id="RHEA:24809"/>
        <dbReference type="ChEBI" id="CHEBI:11851"/>
        <dbReference type="ChEBI" id="CHEBI:15377"/>
        <dbReference type="ChEBI" id="CHEBI:49072"/>
        <dbReference type="EC" id="4.2.1.9"/>
    </reaction>
    <physiologicalReaction direction="left-to-right" evidence="11">
        <dbReference type="Rhea" id="RHEA:24810"/>
    </physiologicalReaction>
</comment>
<dbReference type="GO" id="GO:0000287">
    <property type="term" value="F:magnesium ion binding"/>
    <property type="evidence" value="ECO:0007669"/>
    <property type="project" value="UniProtKB-UniRule"/>
</dbReference>
<keyword evidence="3 15" id="KW-0028">Amino-acid biosynthesis</keyword>
<comment type="function">
    <text evidence="15">Functions in the biosynthesis of branched-chain amino acids. Catalyzes the dehydration of (2R,3R)-2,3-dihydroxy-3-methylpentanoate (2,3-dihydroxy-3-methylvalerate) into 2-oxo-3-methylpentanoate (2-oxo-3-methylvalerate) and of (2R)-2,3-dihydroxy-3-methylbutanoate (2,3-dihydroxyisovalerate) into 2-oxo-3-methylbutanoate (2-oxoisovalerate), the penultimate precursor to L-isoleucine and L-valine, respectively.</text>
</comment>
<dbReference type="HAMAP" id="MF_00012">
    <property type="entry name" value="IlvD"/>
    <property type="match status" value="1"/>
</dbReference>
<dbReference type="Pfam" id="PF24877">
    <property type="entry name" value="ILV_EDD_C"/>
    <property type="match status" value="1"/>
</dbReference>
<proteinExistence type="inferred from homology"/>
<dbReference type="GO" id="GO:0009097">
    <property type="term" value="P:isoleucine biosynthetic process"/>
    <property type="evidence" value="ECO:0007669"/>
    <property type="project" value="UniProtKB-UniRule"/>
</dbReference>
<evidence type="ECO:0000256" key="14">
    <source>
        <dbReference type="ARBA" id="ARBA00029490"/>
    </source>
</evidence>
<evidence type="ECO:0000256" key="2">
    <source>
        <dbReference type="ARBA" id="ARBA00006486"/>
    </source>
</evidence>
<evidence type="ECO:0000256" key="12">
    <source>
        <dbReference type="ARBA" id="ARBA00029436"/>
    </source>
</evidence>
<evidence type="ECO:0000256" key="1">
    <source>
        <dbReference type="ARBA" id="ARBA00001946"/>
    </source>
</evidence>
<comment type="catalytic activity">
    <reaction evidence="15">
        <text>(2R,3R)-2,3-dihydroxy-3-methylpentanoate = (S)-3-methyl-2-oxopentanoate + H2O</text>
        <dbReference type="Rhea" id="RHEA:27694"/>
        <dbReference type="ChEBI" id="CHEBI:15377"/>
        <dbReference type="ChEBI" id="CHEBI:35146"/>
        <dbReference type="ChEBI" id="CHEBI:49258"/>
        <dbReference type="EC" id="4.2.1.9"/>
    </reaction>
</comment>
<keyword evidence="5 15" id="KW-0479">Metal-binding</keyword>
<feature type="domain" description="Dihydroxy-acid/6-phosphogluconate dehydratase N-terminal" evidence="16">
    <location>
        <begin position="35"/>
        <end position="352"/>
    </location>
</feature>
<feature type="modified residue" description="N6-carboxylysine" evidence="15">
    <location>
        <position position="125"/>
    </location>
</feature>
<evidence type="ECO:0000259" key="16">
    <source>
        <dbReference type="Pfam" id="PF00920"/>
    </source>
</evidence>
<dbReference type="GO" id="GO:0009099">
    <property type="term" value="P:L-valine biosynthetic process"/>
    <property type="evidence" value="ECO:0007669"/>
    <property type="project" value="UniProtKB-UniRule"/>
</dbReference>
<dbReference type="EMBL" id="FODN01000003">
    <property type="protein sequence ID" value="SEO14064.1"/>
    <property type="molecule type" value="Genomic_DNA"/>
</dbReference>
<dbReference type="UniPathway" id="UPA00047">
    <property type="reaction ID" value="UER00057"/>
</dbReference>
<dbReference type="NCBIfam" id="TIGR00110">
    <property type="entry name" value="ilvD"/>
    <property type="match status" value="1"/>
</dbReference>
<evidence type="ECO:0000313" key="19">
    <source>
        <dbReference type="Proteomes" id="UP000198657"/>
    </source>
</evidence>
<evidence type="ECO:0000313" key="18">
    <source>
        <dbReference type="EMBL" id="SEO14064.1"/>
    </source>
</evidence>
<dbReference type="PANTHER" id="PTHR21000">
    <property type="entry name" value="DIHYDROXY-ACID DEHYDRATASE DAD"/>
    <property type="match status" value="1"/>
</dbReference>